<reference evidence="5" key="1">
    <citation type="submission" date="2022-09" db="EMBL/GenBank/DDBJ databases">
        <title>genome sequence of Deinococcus rubellus.</title>
        <authorList>
            <person name="Srinivasan S."/>
        </authorList>
    </citation>
    <scope>NUCLEOTIDE SEQUENCE</scope>
    <source>
        <strain evidence="5">Ant6</strain>
    </source>
</reference>
<dbReference type="EMBL" id="CP104213">
    <property type="protein sequence ID" value="UWX63698.1"/>
    <property type="molecule type" value="Genomic_DNA"/>
</dbReference>
<dbReference type="InterPro" id="IPR011765">
    <property type="entry name" value="Pept_M16_N"/>
</dbReference>
<proteinExistence type="inferred from homology"/>
<evidence type="ECO:0000256" key="2">
    <source>
        <dbReference type="SAM" id="SignalP"/>
    </source>
</evidence>
<protein>
    <submittedName>
        <fullName evidence="5">Insulinase family protein</fullName>
    </submittedName>
</protein>
<evidence type="ECO:0000259" key="4">
    <source>
        <dbReference type="Pfam" id="PF05193"/>
    </source>
</evidence>
<keyword evidence="6" id="KW-1185">Reference proteome</keyword>
<keyword evidence="2" id="KW-0732">Signal</keyword>
<feature type="domain" description="Peptidase M16 C-terminal" evidence="4">
    <location>
        <begin position="219"/>
        <end position="404"/>
    </location>
</feature>
<sequence>MKRFLSATLALNAALAASPVLAAVTGGSAAPVTSTAKPSPVLSAASPNDFSLTRDVKRTVLSNGLTVLTKEVHGAPVVSVQVFYKIGSRNEAPGVNGIAHQLEHLMFKGTTDRPVQFGRLLGALGADFNAFTYYDQTAYHETVEREKAGAALQLEADRMVNAKIDPAALTSERNVVLSEIEGDENDPAYRLERAVQAAAFPGSPYGLTVGGTRQDIEGFTAAEVSAYYKKYYSPEYATLIVVGDFQTADMMQQIQAAFGKLGKPGTLPVTTSAPLVPGGSEATLGKSPPKAPIVLKEAGSTPLLNAVYPLPDVSSPDAAALKVLDYVLLSGRTSKLYQSMFESGLAADGGTLPYQFARGGWYSFNFTPTPDTGLPKLDAALLATLADVRTNLVSAEEIARAKTSISTSTLLGTRSIDAQATNLGMDATTAGDYQYTDKFLAALQTVTPADVRRVAQKYLPDSARTVGYFEPTKAVAGSGNAPSAGGATQEAFNAGPPVDPAEVAKYLPAYQPSGQAKITLPDKFTLPNGMTVMLLRDTSTPTVSLSANVKAGREFDTDAGAGLVDLVAANLLSGTQTRDELTLAKLLDDVGAQLAPAANRFGVQIGGASRDKDLPVLLTALADILQNATFPADQFKRSQARAVQGAVQANDDPGSVAIKVFRKTLYPAGNPWQVFSSPATIGALTRQDALDFYKTHYRPDATVLTLVGNFDPAQVRTLLNQKFGGWSASGPAPQVVYPMIGKPAGVVKAFGDLPGKTQAVTYLGYQSIARSDPRYYASLVLNDVLGGSTLSSRLGTELRDKEGLTYGVGSGFAALKQPGAFSISLQTNPKDTDKAIQGALNILKDVRDNGLTATEVATSKNGLLSSYTVGLADPAALAATFTSLVSDGLPLSELTDYQAKINAVTPAAVNQAAKELLDPDNIVEVTAGPEGGK</sequence>
<evidence type="ECO:0000313" key="5">
    <source>
        <dbReference type="EMBL" id="UWX63698.1"/>
    </source>
</evidence>
<feature type="domain" description="Peptidase M16 N-terminal" evidence="3">
    <location>
        <begin position="532"/>
        <end position="651"/>
    </location>
</feature>
<gene>
    <name evidence="5" type="ORF">N0D28_13320</name>
</gene>
<dbReference type="Pfam" id="PF05193">
    <property type="entry name" value="Peptidase_M16_C"/>
    <property type="match status" value="2"/>
</dbReference>
<dbReference type="InterPro" id="IPR011249">
    <property type="entry name" value="Metalloenz_LuxS/M16"/>
</dbReference>
<comment type="similarity">
    <text evidence="1">Belongs to the peptidase M16 family.</text>
</comment>
<accession>A0ABY5YIS7</accession>
<dbReference type="InterPro" id="IPR007863">
    <property type="entry name" value="Peptidase_M16_C"/>
</dbReference>
<evidence type="ECO:0000256" key="1">
    <source>
        <dbReference type="ARBA" id="ARBA00007261"/>
    </source>
</evidence>
<feature type="domain" description="Peptidase M16 N-terminal" evidence="3">
    <location>
        <begin position="67"/>
        <end position="212"/>
    </location>
</feature>
<name>A0ABY5YIS7_9DEIO</name>
<feature type="domain" description="Peptidase M16 C-terminal" evidence="4">
    <location>
        <begin position="684"/>
        <end position="863"/>
    </location>
</feature>
<dbReference type="PANTHER" id="PTHR11851">
    <property type="entry name" value="METALLOPROTEASE"/>
    <property type="match status" value="1"/>
</dbReference>
<organism evidence="5 6">
    <name type="scientific">Deinococcus rubellus</name>
    <dbReference type="NCBI Taxonomy" id="1889240"/>
    <lineage>
        <taxon>Bacteria</taxon>
        <taxon>Thermotogati</taxon>
        <taxon>Deinococcota</taxon>
        <taxon>Deinococci</taxon>
        <taxon>Deinococcales</taxon>
        <taxon>Deinococcaceae</taxon>
        <taxon>Deinococcus</taxon>
    </lineage>
</organism>
<dbReference type="Gene3D" id="3.30.830.10">
    <property type="entry name" value="Metalloenzyme, LuxS/M16 peptidase-like"/>
    <property type="match status" value="4"/>
</dbReference>
<evidence type="ECO:0000313" key="6">
    <source>
        <dbReference type="Proteomes" id="UP001060261"/>
    </source>
</evidence>
<dbReference type="Proteomes" id="UP001060261">
    <property type="component" value="Chromosome"/>
</dbReference>
<feature type="chain" id="PRO_5047429981" evidence="2">
    <location>
        <begin position="23"/>
        <end position="933"/>
    </location>
</feature>
<evidence type="ECO:0000259" key="3">
    <source>
        <dbReference type="Pfam" id="PF00675"/>
    </source>
</evidence>
<dbReference type="SUPFAM" id="SSF63411">
    <property type="entry name" value="LuxS/MPP-like metallohydrolase"/>
    <property type="match status" value="4"/>
</dbReference>
<dbReference type="RefSeq" id="WP_260559980.1">
    <property type="nucleotide sequence ID" value="NZ_BAABEC010000074.1"/>
</dbReference>
<dbReference type="Pfam" id="PF00675">
    <property type="entry name" value="Peptidase_M16"/>
    <property type="match status" value="2"/>
</dbReference>
<dbReference type="PANTHER" id="PTHR11851:SF49">
    <property type="entry name" value="MITOCHONDRIAL-PROCESSING PEPTIDASE SUBUNIT ALPHA"/>
    <property type="match status" value="1"/>
</dbReference>
<feature type="signal peptide" evidence="2">
    <location>
        <begin position="1"/>
        <end position="22"/>
    </location>
</feature>
<dbReference type="InterPro" id="IPR050361">
    <property type="entry name" value="MPP/UQCRC_Complex"/>
</dbReference>